<organism evidence="3 4">
    <name type="scientific">Drechmeria coniospora</name>
    <name type="common">Nematophagous fungus</name>
    <name type="synonym">Meria coniospora</name>
    <dbReference type="NCBI Taxonomy" id="98403"/>
    <lineage>
        <taxon>Eukaryota</taxon>
        <taxon>Fungi</taxon>
        <taxon>Dikarya</taxon>
        <taxon>Ascomycota</taxon>
        <taxon>Pezizomycotina</taxon>
        <taxon>Sordariomycetes</taxon>
        <taxon>Hypocreomycetidae</taxon>
        <taxon>Hypocreales</taxon>
        <taxon>Ophiocordycipitaceae</taxon>
        <taxon>Drechmeria</taxon>
    </lineage>
</organism>
<dbReference type="InterPro" id="IPR003163">
    <property type="entry name" value="Tscrpt_reg_HTH_APSES-type"/>
</dbReference>
<sequence>MPSSSRPYSAATSEPGMMEGYPMARRAIPMRSTPALPPSRTQGPVMFPAFQAIDEEAAREVARYRILSFGQIHQFCEHIPYNSSKKDFYEKTGRESIEAFQYEFRVPGQSVAYKVMWDYNIGLVRMNPFFKCLGYAKTKPSQMLDKNPGLRDISPSITGGSVSAQGYWIPYRCARAICATFCFDIAGAMIPLFGPAFPSECIPPHCKEFGEMVISQQLIADEAFDAAVLRSAYLMRKEAAQNRARTSGLHGSHRPAHDDGAYRNPRSRRFHPPWAPMGVAGAYQPAVQAACAVGGADDMEMPCPCHNHEGPNLPCIQFPAGEHQTQRQMPRPLHESAPQMVDSSFFGMTGDPWTTQRQWTDGNRHSQHAANAPIDPRLQAAKMDQGRIRYDNGNGKDETTRRSQPPSQGADYAAAEVLMALQRDEQELQDGTAGPAPEHSLWPAKV</sequence>
<dbReference type="GeneID" id="63713227"/>
<dbReference type="Proteomes" id="UP000076580">
    <property type="component" value="Chromosome 01"/>
</dbReference>
<feature type="region of interest" description="Disordered" evidence="1">
    <location>
        <begin position="355"/>
        <end position="411"/>
    </location>
</feature>
<proteinExistence type="predicted"/>
<feature type="domain" description="HTH APSES-type" evidence="2">
    <location>
        <begin position="86"/>
        <end position="204"/>
    </location>
</feature>
<protein>
    <recommendedName>
        <fullName evidence="2">HTH APSES-type domain-containing protein</fullName>
    </recommendedName>
</protein>
<dbReference type="InterPro" id="IPR036887">
    <property type="entry name" value="HTH_APSES_sf"/>
</dbReference>
<comment type="caution">
    <text evidence="3">The sequence shown here is derived from an EMBL/GenBank/DDBJ whole genome shotgun (WGS) entry which is preliminary data.</text>
</comment>
<evidence type="ECO:0000259" key="2">
    <source>
        <dbReference type="PROSITE" id="PS51299"/>
    </source>
</evidence>
<accession>A0A151GQQ2</accession>
<dbReference type="GO" id="GO:0033309">
    <property type="term" value="C:SBF transcription complex"/>
    <property type="evidence" value="ECO:0007669"/>
    <property type="project" value="TreeGrafter"/>
</dbReference>
<feature type="compositionally biased region" description="Basic and acidic residues" evidence="1">
    <location>
        <begin position="384"/>
        <end position="401"/>
    </location>
</feature>
<name>A0A151GQQ2_DRECN</name>
<evidence type="ECO:0000256" key="1">
    <source>
        <dbReference type="SAM" id="MobiDB-lite"/>
    </source>
</evidence>
<dbReference type="GO" id="GO:0000981">
    <property type="term" value="F:DNA-binding transcription factor activity, RNA polymerase II-specific"/>
    <property type="evidence" value="ECO:0007669"/>
    <property type="project" value="UniProtKB-ARBA"/>
</dbReference>
<dbReference type="EMBL" id="LAYC01000001">
    <property type="protein sequence ID" value="KYK59454.1"/>
    <property type="molecule type" value="Genomic_DNA"/>
</dbReference>
<evidence type="ECO:0000313" key="3">
    <source>
        <dbReference type="EMBL" id="KYK59454.1"/>
    </source>
</evidence>
<dbReference type="STRING" id="98403.A0A151GQQ2"/>
<dbReference type="Gene3D" id="3.10.260.10">
    <property type="entry name" value="Transcription regulator HTH, APSES-type DNA-binding domain"/>
    <property type="match status" value="1"/>
</dbReference>
<dbReference type="RefSeq" id="XP_040658806.1">
    <property type="nucleotide sequence ID" value="XM_040797923.1"/>
</dbReference>
<feature type="region of interest" description="Disordered" evidence="1">
    <location>
        <begin position="244"/>
        <end position="269"/>
    </location>
</feature>
<dbReference type="PROSITE" id="PS51299">
    <property type="entry name" value="HTH_APSES"/>
    <property type="match status" value="1"/>
</dbReference>
<dbReference type="GO" id="GO:0030907">
    <property type="term" value="C:MBF transcription complex"/>
    <property type="evidence" value="ECO:0007669"/>
    <property type="project" value="TreeGrafter"/>
</dbReference>
<dbReference type="InterPro" id="IPR051642">
    <property type="entry name" value="SWI6-like"/>
</dbReference>
<dbReference type="InParanoid" id="A0A151GQQ2"/>
<dbReference type="GO" id="GO:0003677">
    <property type="term" value="F:DNA binding"/>
    <property type="evidence" value="ECO:0007669"/>
    <property type="project" value="InterPro"/>
</dbReference>
<dbReference type="SUPFAM" id="SSF54616">
    <property type="entry name" value="DNA-binding domain of Mlu1-box binding protein MBP1"/>
    <property type="match status" value="1"/>
</dbReference>
<dbReference type="PANTHER" id="PTHR43828">
    <property type="entry name" value="ASPARAGINASE"/>
    <property type="match status" value="1"/>
</dbReference>
<dbReference type="PANTHER" id="PTHR43828:SF5">
    <property type="entry name" value="TRANSCRIPTIONAL REPRESSOR XBP1"/>
    <property type="match status" value="1"/>
</dbReference>
<evidence type="ECO:0000313" key="4">
    <source>
        <dbReference type="Proteomes" id="UP000076580"/>
    </source>
</evidence>
<gene>
    <name evidence="3" type="ORF">DCS_00584</name>
</gene>
<feature type="region of interest" description="Disordered" evidence="1">
    <location>
        <begin position="423"/>
        <end position="446"/>
    </location>
</feature>
<reference evidence="3 4" key="1">
    <citation type="journal article" date="2016" name="Sci. Rep.">
        <title>Insights into Adaptations to a Near-Obligate Nematode Endoparasitic Lifestyle from the Finished Genome of Drechmeria coniospora.</title>
        <authorList>
            <person name="Zhang L."/>
            <person name="Zhou Z."/>
            <person name="Guo Q."/>
            <person name="Fokkens L."/>
            <person name="Miskei M."/>
            <person name="Pocsi I."/>
            <person name="Zhang W."/>
            <person name="Chen M."/>
            <person name="Wang L."/>
            <person name="Sun Y."/>
            <person name="Donzelli B.G."/>
            <person name="Gibson D.M."/>
            <person name="Nelson D.R."/>
            <person name="Luo J.G."/>
            <person name="Rep M."/>
            <person name="Liu H."/>
            <person name="Yang S."/>
            <person name="Wang J."/>
            <person name="Krasnoff S.B."/>
            <person name="Xu Y."/>
            <person name="Molnar I."/>
            <person name="Lin M."/>
        </authorList>
    </citation>
    <scope>NUCLEOTIDE SEQUENCE [LARGE SCALE GENOMIC DNA]</scope>
    <source>
        <strain evidence="3 4">ARSEF 6962</strain>
    </source>
</reference>
<keyword evidence="4" id="KW-1185">Reference proteome</keyword>
<dbReference type="AlphaFoldDB" id="A0A151GQQ2"/>